<dbReference type="EMBL" id="JAWNFV010000022">
    <property type="protein sequence ID" value="MDY5141382.1"/>
    <property type="molecule type" value="Genomic_DNA"/>
</dbReference>
<name>A0AAW9HPI0_9ACTO</name>
<evidence type="ECO:0000313" key="4">
    <source>
        <dbReference type="Proteomes" id="UP001284901"/>
    </source>
</evidence>
<dbReference type="Proteomes" id="UP001288320">
    <property type="component" value="Unassembled WGS sequence"/>
</dbReference>
<evidence type="ECO:0000313" key="5">
    <source>
        <dbReference type="Proteomes" id="UP001288320"/>
    </source>
</evidence>
<dbReference type="AlphaFoldDB" id="A0AAW9HPI0"/>
<dbReference type="Proteomes" id="UP001284901">
    <property type="component" value="Unassembled WGS sequence"/>
</dbReference>
<dbReference type="GeneID" id="92813409"/>
<evidence type="ECO:0000313" key="3">
    <source>
        <dbReference type="EMBL" id="MDY5147044.1"/>
    </source>
</evidence>
<accession>A0AAW9HPI0</accession>
<dbReference type="RefSeq" id="WP_087070039.1">
    <property type="nucleotide sequence ID" value="NZ_CAUPFC010000015.1"/>
</dbReference>
<evidence type="ECO:0000313" key="2">
    <source>
        <dbReference type="EMBL" id="MDY5141382.1"/>
    </source>
</evidence>
<keyword evidence="4" id="KW-1185">Reference proteome</keyword>
<comment type="caution">
    <text evidence="2">The sequence shown here is derived from an EMBL/GenBank/DDBJ whole genome shotgun (WGS) entry which is preliminary data.</text>
</comment>
<gene>
    <name evidence="2" type="ORF">R6G74_08705</name>
    <name evidence="3" type="ORF">R6P33_08450</name>
</gene>
<sequence>MDKKPLEQKDSPLLRLWKNGEVQEATIPWPGLVELASTPAEPTPDGPTASEILQQMREEERY</sequence>
<feature type="region of interest" description="Disordered" evidence="1">
    <location>
        <begin position="35"/>
        <end position="62"/>
    </location>
</feature>
<reference evidence="2 4" key="1">
    <citation type="submission" date="2023-10" db="EMBL/GenBank/DDBJ databases">
        <title>Whole Genome based description of the genera Actinobaculum and Actinotignum reveals a complex phylogenetic relationship within the species included in the genus Actinotignum.</title>
        <authorList>
            <person name="Jensen C.S."/>
            <person name="Dargis R."/>
            <person name="Kemp M."/>
            <person name="Christensen J.J."/>
        </authorList>
    </citation>
    <scope>NUCLEOTIDE SEQUENCE</scope>
    <source>
        <strain evidence="3 4">SLA_B089</strain>
        <strain evidence="2">SLA_B245</strain>
    </source>
</reference>
<evidence type="ECO:0000256" key="1">
    <source>
        <dbReference type="SAM" id="MobiDB-lite"/>
    </source>
</evidence>
<organism evidence="2 5">
    <name type="scientific">Actinotignum timonense</name>
    <dbReference type="NCBI Taxonomy" id="1870995"/>
    <lineage>
        <taxon>Bacteria</taxon>
        <taxon>Bacillati</taxon>
        <taxon>Actinomycetota</taxon>
        <taxon>Actinomycetes</taxon>
        <taxon>Actinomycetales</taxon>
        <taxon>Actinomycetaceae</taxon>
        <taxon>Actinotignum</taxon>
    </lineage>
</organism>
<dbReference type="EMBL" id="JAWNFY010000027">
    <property type="protein sequence ID" value="MDY5147044.1"/>
    <property type="molecule type" value="Genomic_DNA"/>
</dbReference>
<protein>
    <submittedName>
        <fullName evidence="2">Uncharacterized protein</fullName>
    </submittedName>
</protein>
<proteinExistence type="predicted"/>